<dbReference type="Pfam" id="PF06470">
    <property type="entry name" value="SMC_hinge"/>
    <property type="match status" value="1"/>
</dbReference>
<evidence type="ECO:0000256" key="4">
    <source>
        <dbReference type="ARBA" id="ARBA00022776"/>
    </source>
</evidence>
<evidence type="ECO:0000256" key="7">
    <source>
        <dbReference type="ARBA" id="ARBA00023254"/>
    </source>
</evidence>
<keyword evidence="6 9" id="KW-0539">Nucleus</keyword>
<reference evidence="13" key="1">
    <citation type="journal article" date="2023" name="Plant J.">
        <title>The genome of the king protea, Protea cynaroides.</title>
        <authorList>
            <person name="Chang J."/>
            <person name="Duong T.A."/>
            <person name="Schoeman C."/>
            <person name="Ma X."/>
            <person name="Roodt D."/>
            <person name="Barker N."/>
            <person name="Li Z."/>
            <person name="Van de Peer Y."/>
            <person name="Mizrachi E."/>
        </authorList>
    </citation>
    <scope>NUCLEOTIDE SEQUENCE</scope>
    <source>
        <tissue evidence="13">Young leaves</tissue>
    </source>
</reference>
<dbReference type="CDD" id="cd03272">
    <property type="entry name" value="ABC_SMC3_euk"/>
    <property type="match status" value="1"/>
</dbReference>
<keyword evidence="8" id="KW-0131">Cell cycle</keyword>
<dbReference type="Proteomes" id="UP001141806">
    <property type="component" value="Unassembled WGS sequence"/>
</dbReference>
<comment type="subcellular location">
    <subcellularLocation>
        <location evidence="1 9">Nucleus</location>
    </subcellularLocation>
</comment>
<dbReference type="GO" id="GO:0005634">
    <property type="term" value="C:nucleus"/>
    <property type="evidence" value="ECO:0007669"/>
    <property type="project" value="UniProtKB-SubCell"/>
</dbReference>
<dbReference type="GO" id="GO:0005694">
    <property type="term" value="C:chromosome"/>
    <property type="evidence" value="ECO:0007669"/>
    <property type="project" value="InterPro"/>
</dbReference>
<dbReference type="InterPro" id="IPR003395">
    <property type="entry name" value="RecF/RecN/SMC_N"/>
</dbReference>
<keyword evidence="7" id="KW-0469">Meiosis</keyword>
<feature type="region of interest" description="Disordered" evidence="11">
    <location>
        <begin position="1104"/>
        <end position="1128"/>
    </location>
</feature>
<sequence>MRQPISNRQRGKGLAPKISLLLCLKLSLFQFVLRNLQRKRQRWKKAWMSCSFCYQDVHKAGVIIEGFKSYREQIATENFSPKVNCVVGANGSGKTNFFHAIRFVLSDLFQNLRSEDRHALLHEGAGHQVLSAFVEMVFDNSDNRIPVDKEEVRLRRTIGLKKDEYFLDGKHITKTEVMNLLESAGFSRSNPYYVVQQGKIASLTLMKDSERLDLLKEIGGTRVYEERRRESLKIMQETGTKRTQIIQVVQYLDERLRELDEEKEELKKYQQLDKQRKSLEYTIYDKELNDARQKLAEIDEARNKVSEKSTKMYNSVLDAHEKSKDLEKKFKDLTKDVQGLNKEKEAIEKRRTEAIKKHAQVELDVRDLEERNSGNVRAKEDAARQLEILQKEIQDSRDEMDKIKPLYEAQVIEEEEITKGIMDREKQLSILYQKQGRATQFSSKAARDKWLQKEIDDLQKVLSSNLVQEKKLQNEIQQLNAELKEQDLYIEKRTTEARKIESNILKSQEGFSSYRKQRDRLQDDRKSFWANESALSTEIDKLKSDVVKAEKSLDHATPGDIRRGLSSVRRIIRDYNIEGVIGPILELLDCEEKFFTAVEVTAGNSLFHVVVETDEISTQIIRQLNALKGGRVTFIPLNRVRAPHITYPKSSDVIPLIDKLKFSRNHAPAFAQVFGRTLVCRDLDVATRVARGDGLDCITLEGDQVSKKGGMTGGFYDYRRSKLKFMNIIRQNSKSIKVKEEELKNVRLELEVIDKKITDLVSDQQKIDAKLAHDKSELEQIKQDIANATKQKGSITKALEKKEKLLATAHSQIEQLKSSMAMKHAEMGTDLIDHLTPKEKDLLSRLNPEITDLKEKLIACKAERIEVETRKSELDANLKTNLGRRQQELQAIISSVTDTFDGDLELKRQELKDAKALVDEATEQLKRITENIDERTKEIKKIKDEKNKLKTLEDNYERTLQDEAKELEQLLTKRNMFYSKQEDCMKKIRDLGSLPSDAFEMYKRKSTKELYKMLSKCQEQLQQFSHVNKKALDQYINFTEQREELQKRQAELDAGDEKIGELISVLDQRKDESIERTFKGVARHFREVFSELVQGGHGFLVMMKKKDGDHGDEDLDDDQPREAEPEGRVEKYTGVKVKVSFTGQGETQSMKQLSGGQKTVVALALIFAIQRCDPAPFYLFDEIDAALDPQYRTAVGNMIRRLADMANTQFITTTFRPELVKVADKIYGVTHKNRVSRVNVVSKEEALDFIEHDQSHNT</sequence>
<gene>
    <name evidence="13" type="ORF">NE237_024938</name>
</gene>
<dbReference type="PANTHER" id="PTHR43977">
    <property type="entry name" value="STRUCTURAL MAINTENANCE OF CHROMOSOMES PROTEIN 3"/>
    <property type="match status" value="1"/>
</dbReference>
<evidence type="ECO:0000256" key="1">
    <source>
        <dbReference type="ARBA" id="ARBA00004123"/>
    </source>
</evidence>
<feature type="coiled-coil region" evidence="10">
    <location>
        <begin position="462"/>
        <end position="489"/>
    </location>
</feature>
<dbReference type="FunFam" id="3.40.50.300:FF:000424">
    <property type="entry name" value="Structural maintenance of chromosomes 3"/>
    <property type="match status" value="1"/>
</dbReference>
<feature type="coiled-coil region" evidence="10">
    <location>
        <begin position="249"/>
        <end position="399"/>
    </location>
</feature>
<dbReference type="GO" id="GO:0005524">
    <property type="term" value="F:ATP binding"/>
    <property type="evidence" value="ECO:0007669"/>
    <property type="project" value="InterPro"/>
</dbReference>
<dbReference type="SUPFAM" id="SSF75553">
    <property type="entry name" value="Smc hinge domain"/>
    <property type="match status" value="1"/>
</dbReference>
<dbReference type="PIRSF" id="PIRSF005719">
    <property type="entry name" value="SMC"/>
    <property type="match status" value="1"/>
</dbReference>
<evidence type="ECO:0000256" key="11">
    <source>
        <dbReference type="SAM" id="MobiDB-lite"/>
    </source>
</evidence>
<feature type="compositionally biased region" description="Basic and acidic residues" evidence="11">
    <location>
        <begin position="1118"/>
        <end position="1128"/>
    </location>
</feature>
<evidence type="ECO:0000259" key="12">
    <source>
        <dbReference type="SMART" id="SM00968"/>
    </source>
</evidence>
<evidence type="ECO:0000256" key="6">
    <source>
        <dbReference type="ARBA" id="ARBA00023242"/>
    </source>
</evidence>
<dbReference type="Gene3D" id="3.30.70.1620">
    <property type="match status" value="1"/>
</dbReference>
<dbReference type="InterPro" id="IPR027417">
    <property type="entry name" value="P-loop_NTPase"/>
</dbReference>
<feature type="domain" description="SMC hinge" evidence="12">
    <location>
        <begin position="578"/>
        <end position="690"/>
    </location>
</feature>
<dbReference type="OrthoDB" id="431497at2759"/>
<dbReference type="SUPFAM" id="SSF52540">
    <property type="entry name" value="P-loop containing nucleoside triphosphate hydrolases"/>
    <property type="match status" value="1"/>
</dbReference>
<comment type="caution">
    <text evidence="13">The sequence shown here is derived from an EMBL/GenBank/DDBJ whole genome shotgun (WGS) entry which is preliminary data.</text>
</comment>
<protein>
    <recommendedName>
        <fullName evidence="9">Structural maintenance of chromosomes protein</fullName>
    </recommendedName>
</protein>
<dbReference type="Pfam" id="PF02463">
    <property type="entry name" value="SMC_N"/>
    <property type="match status" value="1"/>
</dbReference>
<keyword evidence="4" id="KW-0498">Mitosis</keyword>
<dbReference type="GO" id="GO:0051276">
    <property type="term" value="P:chromosome organization"/>
    <property type="evidence" value="ECO:0007669"/>
    <property type="project" value="InterPro"/>
</dbReference>
<feature type="coiled-coil region" evidence="10">
    <location>
        <begin position="736"/>
        <end position="819"/>
    </location>
</feature>
<dbReference type="AlphaFoldDB" id="A0A9Q0K029"/>
<keyword evidence="3" id="KW-0132">Cell division</keyword>
<evidence type="ECO:0000256" key="3">
    <source>
        <dbReference type="ARBA" id="ARBA00022618"/>
    </source>
</evidence>
<dbReference type="InterPro" id="IPR036277">
    <property type="entry name" value="SMC_hinge_sf"/>
</dbReference>
<dbReference type="Gene3D" id="1.20.1060.20">
    <property type="match status" value="1"/>
</dbReference>
<accession>A0A9Q0K029</accession>
<dbReference type="FunFam" id="3.40.50.300:FF:000370">
    <property type="entry name" value="Structural maintenance of chromosomes 3"/>
    <property type="match status" value="1"/>
</dbReference>
<dbReference type="InterPro" id="IPR024704">
    <property type="entry name" value="SMC"/>
</dbReference>
<dbReference type="SMART" id="SM00968">
    <property type="entry name" value="SMC_hinge"/>
    <property type="match status" value="1"/>
</dbReference>
<evidence type="ECO:0000313" key="14">
    <source>
        <dbReference type="Proteomes" id="UP001141806"/>
    </source>
</evidence>
<keyword evidence="14" id="KW-1185">Reference proteome</keyword>
<feature type="coiled-coil region" evidence="10">
    <location>
        <begin position="904"/>
        <end position="973"/>
    </location>
</feature>
<dbReference type="GO" id="GO:0016887">
    <property type="term" value="F:ATP hydrolysis activity"/>
    <property type="evidence" value="ECO:0007669"/>
    <property type="project" value="InterPro"/>
</dbReference>
<dbReference type="InterPro" id="IPR010935">
    <property type="entry name" value="SMC_hinge"/>
</dbReference>
<evidence type="ECO:0000313" key="13">
    <source>
        <dbReference type="EMBL" id="KAJ4957827.1"/>
    </source>
</evidence>
<evidence type="ECO:0000256" key="2">
    <source>
        <dbReference type="ARBA" id="ARBA00005917"/>
    </source>
</evidence>
<name>A0A9Q0K029_9MAGN</name>
<dbReference type="GO" id="GO:0051321">
    <property type="term" value="P:meiotic cell cycle"/>
    <property type="evidence" value="ECO:0007669"/>
    <property type="project" value="UniProtKB-KW"/>
</dbReference>
<keyword evidence="5 10" id="KW-0175">Coiled coil</keyword>
<evidence type="ECO:0000256" key="5">
    <source>
        <dbReference type="ARBA" id="ARBA00023054"/>
    </source>
</evidence>
<dbReference type="EMBL" id="JAMYWD010000010">
    <property type="protein sequence ID" value="KAJ4957827.1"/>
    <property type="molecule type" value="Genomic_DNA"/>
</dbReference>
<dbReference type="InterPro" id="IPR041741">
    <property type="entry name" value="SMC3_ABC_euk"/>
</dbReference>
<organism evidence="13 14">
    <name type="scientific">Protea cynaroides</name>
    <dbReference type="NCBI Taxonomy" id="273540"/>
    <lineage>
        <taxon>Eukaryota</taxon>
        <taxon>Viridiplantae</taxon>
        <taxon>Streptophyta</taxon>
        <taxon>Embryophyta</taxon>
        <taxon>Tracheophyta</taxon>
        <taxon>Spermatophyta</taxon>
        <taxon>Magnoliopsida</taxon>
        <taxon>Proteales</taxon>
        <taxon>Proteaceae</taxon>
        <taxon>Protea</taxon>
    </lineage>
</organism>
<proteinExistence type="inferred from homology"/>
<evidence type="ECO:0000256" key="8">
    <source>
        <dbReference type="ARBA" id="ARBA00023306"/>
    </source>
</evidence>
<dbReference type="Gene3D" id="3.40.50.300">
    <property type="entry name" value="P-loop containing nucleotide triphosphate hydrolases"/>
    <property type="match status" value="2"/>
</dbReference>
<dbReference type="GO" id="GO:0051301">
    <property type="term" value="P:cell division"/>
    <property type="evidence" value="ECO:0007669"/>
    <property type="project" value="UniProtKB-KW"/>
</dbReference>
<comment type="similarity">
    <text evidence="2">Belongs to the SMC family. SMC3 subfamily.</text>
</comment>
<evidence type="ECO:0000256" key="10">
    <source>
        <dbReference type="SAM" id="Coils"/>
    </source>
</evidence>
<evidence type="ECO:0000256" key="9">
    <source>
        <dbReference type="PIRNR" id="PIRNR005719"/>
    </source>
</evidence>